<sequence>MPREVIVVSRRPLDMNDRTVVHPAVAKGLHARAREHGAVTQWCRADGTAVLTMLGARGMDYPVLAAAQLGFEPAEDELFWCEGVVPFGPDAALGIEVLRGMAANVGGRVVVGGTDV</sequence>
<protein>
    <submittedName>
        <fullName evidence="1">Uncharacterized protein</fullName>
    </submittedName>
</protein>
<evidence type="ECO:0000313" key="1">
    <source>
        <dbReference type="EMBL" id="MDW4573517.1"/>
    </source>
</evidence>
<reference evidence="1 2" key="1">
    <citation type="submission" date="2023-11" db="EMBL/GenBank/DDBJ databases">
        <title>Draft genome sequence of Microbacterium arthrosphaerae JCM 30492.</title>
        <authorList>
            <person name="Zhang G."/>
            <person name="Ding Y."/>
        </authorList>
    </citation>
    <scope>NUCLEOTIDE SEQUENCE [LARGE SCALE GENOMIC DNA]</scope>
    <source>
        <strain evidence="1 2">JCM 30492</strain>
    </source>
</reference>
<dbReference type="RefSeq" id="WP_318354017.1">
    <property type="nucleotide sequence ID" value="NZ_JAWQEV010000003.1"/>
</dbReference>
<evidence type="ECO:0000313" key="2">
    <source>
        <dbReference type="Proteomes" id="UP001283109"/>
    </source>
</evidence>
<comment type="caution">
    <text evidence="1">The sequence shown here is derived from an EMBL/GenBank/DDBJ whole genome shotgun (WGS) entry which is preliminary data.</text>
</comment>
<organism evidence="1 2">
    <name type="scientific">Microbacterium arthrosphaerae</name>
    <dbReference type="NCBI Taxonomy" id="792652"/>
    <lineage>
        <taxon>Bacteria</taxon>
        <taxon>Bacillati</taxon>
        <taxon>Actinomycetota</taxon>
        <taxon>Actinomycetes</taxon>
        <taxon>Micrococcales</taxon>
        <taxon>Microbacteriaceae</taxon>
        <taxon>Microbacterium</taxon>
    </lineage>
</organism>
<gene>
    <name evidence="1" type="ORF">R8Z58_12105</name>
</gene>
<proteinExistence type="predicted"/>
<dbReference type="Proteomes" id="UP001283109">
    <property type="component" value="Unassembled WGS sequence"/>
</dbReference>
<name>A0ABU4H463_9MICO</name>
<keyword evidence="2" id="KW-1185">Reference proteome</keyword>
<accession>A0ABU4H463</accession>
<dbReference type="EMBL" id="JAWQEV010000003">
    <property type="protein sequence ID" value="MDW4573517.1"/>
    <property type="molecule type" value="Genomic_DNA"/>
</dbReference>